<gene>
    <name evidence="4" type="ORF">H6G05_15940</name>
</gene>
<dbReference type="NCBIfam" id="NF006771">
    <property type="entry name" value="PRK09290.1-5"/>
    <property type="match status" value="1"/>
</dbReference>
<dbReference type="PANTHER" id="PTHR32494:SF5">
    <property type="entry name" value="ALLANTOATE AMIDOHYDROLASE"/>
    <property type="match status" value="1"/>
</dbReference>
<evidence type="ECO:0000259" key="3">
    <source>
        <dbReference type="Pfam" id="PF07687"/>
    </source>
</evidence>
<dbReference type="Pfam" id="PF07687">
    <property type="entry name" value="M20_dimer"/>
    <property type="match status" value="1"/>
</dbReference>
<evidence type="ECO:0000313" key="5">
    <source>
        <dbReference type="Proteomes" id="UP000618445"/>
    </source>
</evidence>
<sequence>MIALLPKLAINCDRLARSLAELAEIGRLPNGGVCRLAFSKEDIQARALVTSWMQEAGMSVRSDAVGNIIGTYAGTESEAALATGSHIDTVPVAGRYDGCLGVLAGVEVARVLQENQVRLRHPFEVIVFSDEENSVIGCKAIAGNAPTDPERYRRKDGTSIQDCLKNVGGDWEKLHTAKRDRHEIAAFIELHVEQGGVLEALDKQIGVVTGIVGQYRFMVTIIGRPNHAGTTPMHMRKDALVAASQLVLAINRLGVETEGEQVATVGHMTVSPNATNVVPARVDMSIDLRDLSEENLLYLIDQIEKECDAIARITGTEISIEQKLHVLPTPAKPELMEAIANVCQELKLSYDYLPSRAGHDAQEIGRFTDMAMIFVPSRDGISHSQDEYTSPEQCAQGANVLLHTLLAIDKLV</sequence>
<proteinExistence type="inferred from homology"/>
<dbReference type="PANTHER" id="PTHR32494">
    <property type="entry name" value="ALLANTOATE DEIMINASE-RELATED"/>
    <property type="match status" value="1"/>
</dbReference>
<keyword evidence="5" id="KW-1185">Reference proteome</keyword>
<dbReference type="Gene3D" id="3.30.70.360">
    <property type="match status" value="1"/>
</dbReference>
<accession>A0ABR8CF49</accession>
<name>A0ABR8CF49_9CYAN</name>
<evidence type="ECO:0000313" key="4">
    <source>
        <dbReference type="EMBL" id="MBD2318332.1"/>
    </source>
</evidence>
<dbReference type="NCBIfam" id="TIGR01879">
    <property type="entry name" value="hydantase"/>
    <property type="match status" value="1"/>
</dbReference>
<dbReference type="Pfam" id="PF01546">
    <property type="entry name" value="Peptidase_M20"/>
    <property type="match status" value="1"/>
</dbReference>
<dbReference type="InterPro" id="IPR011650">
    <property type="entry name" value="Peptidase_M20_dimer"/>
</dbReference>
<dbReference type="SUPFAM" id="SSF53187">
    <property type="entry name" value="Zn-dependent exopeptidases"/>
    <property type="match status" value="1"/>
</dbReference>
<dbReference type="InterPro" id="IPR002933">
    <property type="entry name" value="Peptidase_M20"/>
</dbReference>
<dbReference type="Proteomes" id="UP000618445">
    <property type="component" value="Unassembled WGS sequence"/>
</dbReference>
<dbReference type="Gene3D" id="3.40.630.10">
    <property type="entry name" value="Zn peptidases"/>
    <property type="match status" value="1"/>
</dbReference>
<evidence type="ECO:0000256" key="1">
    <source>
        <dbReference type="ARBA" id="ARBA00006153"/>
    </source>
</evidence>
<comment type="similarity">
    <text evidence="1">Belongs to the peptidase M20 family.</text>
</comment>
<comment type="caution">
    <text evidence="4">The sequence shown here is derived from an EMBL/GenBank/DDBJ whole genome shotgun (WGS) entry which is preliminary data.</text>
</comment>
<protein>
    <submittedName>
        <fullName evidence="4">Zn-dependent hydrolase</fullName>
    </submittedName>
</protein>
<evidence type="ECO:0000256" key="2">
    <source>
        <dbReference type="ARBA" id="ARBA00022801"/>
    </source>
</evidence>
<reference evidence="4 5" key="1">
    <citation type="journal article" date="2020" name="ISME J.">
        <title>Comparative genomics reveals insights into cyanobacterial evolution and habitat adaptation.</title>
        <authorList>
            <person name="Chen M.Y."/>
            <person name="Teng W.K."/>
            <person name="Zhao L."/>
            <person name="Hu C.X."/>
            <person name="Zhou Y.K."/>
            <person name="Han B.P."/>
            <person name="Song L.R."/>
            <person name="Shu W.S."/>
        </authorList>
    </citation>
    <scope>NUCLEOTIDE SEQUENCE [LARGE SCALE GENOMIC DNA]</scope>
    <source>
        <strain evidence="4 5">FACHB-1050</strain>
    </source>
</reference>
<dbReference type="PIRSF" id="PIRSF001235">
    <property type="entry name" value="Amidase_carbamoylase"/>
    <property type="match status" value="1"/>
</dbReference>
<dbReference type="SUPFAM" id="SSF55031">
    <property type="entry name" value="Bacterial exopeptidase dimerisation domain"/>
    <property type="match status" value="1"/>
</dbReference>
<dbReference type="InterPro" id="IPR010158">
    <property type="entry name" value="Amidase_Cbmase"/>
</dbReference>
<dbReference type="GO" id="GO:0016787">
    <property type="term" value="F:hydrolase activity"/>
    <property type="evidence" value="ECO:0007669"/>
    <property type="project" value="UniProtKB-KW"/>
</dbReference>
<dbReference type="EMBL" id="JACJQY010000027">
    <property type="protein sequence ID" value="MBD2318332.1"/>
    <property type="molecule type" value="Genomic_DNA"/>
</dbReference>
<organism evidence="4 5">
    <name type="scientific">Phormidium tenue FACHB-1050</name>
    <dbReference type="NCBI Taxonomy" id="2692857"/>
    <lineage>
        <taxon>Bacteria</taxon>
        <taxon>Bacillati</taxon>
        <taxon>Cyanobacteriota</taxon>
        <taxon>Cyanophyceae</taxon>
        <taxon>Oscillatoriophycideae</taxon>
        <taxon>Oscillatoriales</taxon>
        <taxon>Oscillatoriaceae</taxon>
        <taxon>Phormidium</taxon>
    </lineage>
</organism>
<dbReference type="CDD" id="cd03884">
    <property type="entry name" value="M20_bAS"/>
    <property type="match status" value="1"/>
</dbReference>
<dbReference type="InterPro" id="IPR036264">
    <property type="entry name" value="Bact_exopeptidase_dim_dom"/>
</dbReference>
<keyword evidence="2 4" id="KW-0378">Hydrolase</keyword>
<feature type="domain" description="Peptidase M20 dimerisation" evidence="3">
    <location>
        <begin position="213"/>
        <end position="311"/>
    </location>
</feature>
<dbReference type="RefSeq" id="WP_190579252.1">
    <property type="nucleotide sequence ID" value="NZ_CAWPQU010000020.1"/>
</dbReference>